<evidence type="ECO:0000256" key="1">
    <source>
        <dbReference type="SAM" id="MobiDB-lite"/>
    </source>
</evidence>
<feature type="compositionally biased region" description="Acidic residues" evidence="1">
    <location>
        <begin position="135"/>
        <end position="161"/>
    </location>
</feature>
<sequence length="268" mass="29502">MAVMSPELRAASWLRLVVHPSTESLGAVDTPYSPQSAAGQVQYDDLLTPLAALLQCRLDVLNVTEKLEKADSWAVLNSSQTHFSQLRARFRTSMKSMSGGVLSGSLKVKVGDIPFGKVQWENAYADSDGDRTATDESEDESIGEQSDEADDDDYESDVDGDESAHKAGEVSGPRLQRNRQMHVLHNMVTLCRLARMIAGVEQRSAELLAKGLEGATCAGDTRARVLAQLKHAGDEARASWAREMQREVEVAERYRVATIQVLQDELRR</sequence>
<dbReference type="RefSeq" id="XP_020127512.1">
    <property type="nucleotide sequence ID" value="XM_020276673.1"/>
</dbReference>
<dbReference type="OrthoDB" id="3942493at2759"/>
<evidence type="ECO:0000313" key="3">
    <source>
        <dbReference type="Proteomes" id="UP000183809"/>
    </source>
</evidence>
<dbReference type="EMBL" id="MNUE01000050">
    <property type="protein sequence ID" value="OJD31252.1"/>
    <property type="molecule type" value="Genomic_DNA"/>
</dbReference>
<comment type="caution">
    <text evidence="2">The sequence shown here is derived from an EMBL/GenBank/DDBJ whole genome shotgun (WGS) entry which is preliminary data.</text>
</comment>
<protein>
    <submittedName>
        <fullName evidence="2">Uncharacterized protein</fullName>
    </submittedName>
</protein>
<proteinExistence type="predicted"/>
<dbReference type="AlphaFoldDB" id="A0A1J9RTQ7"/>
<name>A0A1J9RTQ7_9PEZI</name>
<organism evidence="2 3">
    <name type="scientific">Diplodia corticola</name>
    <dbReference type="NCBI Taxonomy" id="236234"/>
    <lineage>
        <taxon>Eukaryota</taxon>
        <taxon>Fungi</taxon>
        <taxon>Dikarya</taxon>
        <taxon>Ascomycota</taxon>
        <taxon>Pezizomycotina</taxon>
        <taxon>Dothideomycetes</taxon>
        <taxon>Dothideomycetes incertae sedis</taxon>
        <taxon>Botryosphaeriales</taxon>
        <taxon>Botryosphaeriaceae</taxon>
        <taxon>Diplodia</taxon>
    </lineage>
</organism>
<accession>A0A1J9RTQ7</accession>
<keyword evidence="3" id="KW-1185">Reference proteome</keyword>
<reference evidence="2 3" key="1">
    <citation type="submission" date="2016-10" db="EMBL/GenBank/DDBJ databases">
        <title>Proteomics and genomics reveal pathogen-plant mechanisms compatible with a hemibiotrophic lifestyle of Diplodia corticola.</title>
        <authorList>
            <person name="Fernandes I."/>
            <person name="De Jonge R."/>
            <person name="Van De Peer Y."/>
            <person name="Devreese B."/>
            <person name="Alves A."/>
            <person name="Esteves A.C."/>
        </authorList>
    </citation>
    <scope>NUCLEOTIDE SEQUENCE [LARGE SCALE GENOMIC DNA]</scope>
    <source>
        <strain evidence="2 3">CBS 112549</strain>
    </source>
</reference>
<evidence type="ECO:0000313" key="2">
    <source>
        <dbReference type="EMBL" id="OJD31252.1"/>
    </source>
</evidence>
<dbReference type="Proteomes" id="UP000183809">
    <property type="component" value="Unassembled WGS sequence"/>
</dbReference>
<feature type="region of interest" description="Disordered" evidence="1">
    <location>
        <begin position="124"/>
        <end position="175"/>
    </location>
</feature>
<gene>
    <name evidence="2" type="ORF">BKCO1_5000077</name>
</gene>
<dbReference type="GeneID" id="31016934"/>